<dbReference type="Pfam" id="PF18157">
    <property type="entry name" value="MID_pPIWI_RE"/>
    <property type="match status" value="1"/>
</dbReference>
<dbReference type="InterPro" id="IPR040496">
    <property type="entry name" value="MID_pPIWI_RE"/>
</dbReference>
<evidence type="ECO:0000256" key="1">
    <source>
        <dbReference type="SAM" id="MobiDB-lite"/>
    </source>
</evidence>
<protein>
    <submittedName>
        <fullName evidence="5">DUF3962 domain-containing protein</fullName>
    </submittedName>
</protein>
<gene>
    <name evidence="5" type="ORF">OG727_32070</name>
</gene>
<evidence type="ECO:0000259" key="3">
    <source>
        <dbReference type="Pfam" id="PF13111"/>
    </source>
</evidence>
<feature type="domain" description="pPIWI-RE RNaseH" evidence="2">
    <location>
        <begin position="686"/>
        <end position="897"/>
    </location>
</feature>
<dbReference type="InterPro" id="IPR024996">
    <property type="entry name" value="RNaseH_pPIWI_RE"/>
</dbReference>
<accession>A0ABZ1VTG5</accession>
<feature type="region of interest" description="Disordered" evidence="1">
    <location>
        <begin position="490"/>
        <end position="509"/>
    </location>
</feature>
<feature type="compositionally biased region" description="Basic and acidic residues" evidence="1">
    <location>
        <begin position="499"/>
        <end position="509"/>
    </location>
</feature>
<reference evidence="5" key="1">
    <citation type="submission" date="2022-10" db="EMBL/GenBank/DDBJ databases">
        <title>The complete genomes of actinobacterial strains from the NBC collection.</title>
        <authorList>
            <person name="Joergensen T.S."/>
            <person name="Alvarez Arevalo M."/>
            <person name="Sterndorff E.B."/>
            <person name="Faurdal D."/>
            <person name="Vuksanovic O."/>
            <person name="Mourched A.-S."/>
            <person name="Charusanti P."/>
            <person name="Shaw S."/>
            <person name="Blin K."/>
            <person name="Weber T."/>
        </authorList>
    </citation>
    <scope>NUCLEOTIDE SEQUENCE</scope>
    <source>
        <strain evidence="5">NBC_01256</strain>
    </source>
</reference>
<dbReference type="Proteomes" id="UP001432292">
    <property type="component" value="Chromosome"/>
</dbReference>
<dbReference type="EMBL" id="CP108473">
    <property type="protein sequence ID" value="WUS26561.1"/>
    <property type="molecule type" value="Genomic_DNA"/>
</dbReference>
<evidence type="ECO:0000259" key="2">
    <source>
        <dbReference type="Pfam" id="PF13032"/>
    </source>
</evidence>
<evidence type="ECO:0000313" key="6">
    <source>
        <dbReference type="Proteomes" id="UP001432292"/>
    </source>
</evidence>
<organism evidence="5 6">
    <name type="scientific">Streptomyces caniferus</name>
    <dbReference type="NCBI Taxonomy" id="285557"/>
    <lineage>
        <taxon>Bacteria</taxon>
        <taxon>Bacillati</taxon>
        <taxon>Actinomycetota</taxon>
        <taxon>Actinomycetes</taxon>
        <taxon>Kitasatosporales</taxon>
        <taxon>Streptomycetaceae</taxon>
        <taxon>Streptomyces</taxon>
    </lineage>
</organism>
<dbReference type="Pfam" id="PF13111">
    <property type="entry name" value="pPIWI_RE_X"/>
    <property type="match status" value="1"/>
</dbReference>
<dbReference type="InterPro" id="IPR025085">
    <property type="entry name" value="pPIWI_RE_X"/>
</dbReference>
<evidence type="ECO:0000313" key="5">
    <source>
        <dbReference type="EMBL" id="WUS26561.1"/>
    </source>
</evidence>
<keyword evidence="6" id="KW-1185">Reference proteome</keyword>
<proteinExistence type="predicted"/>
<sequence>MTTNDDDTSGKKPAPPRYDHILTPAFAAAPDEALQLELHTAPFPRSLLPRLERAWSSHPKARSRYLPTRGLRELVECVGGGVLAVGSDLEADTWLHALRPLENDLALQLALEAWITTEVAPHQSDVDWFSLVKAALPLEWTCQKLDLLGHGKATNDTARPRPHVYQLLASYLATQWIDNKWKLPGQRQGETAVLGPIGGRGQRSVYTWPPRELTDDGAYGLWTHQTTFRVVTMPHDERLLIRVTPHITRFGGTTPVYIPRRSPEKPAGATVLLYVPGGVLSGIERAQFLRAPVLVTGRANDMDWRWQPGIARIVPSLPTRHLYPAPNAVRANLRQFNGIGRDENGKNDPVALLLHTTGYTYLLDEPDVETGRKADGHPAETGLQPIDHLLLFEQMKATLPGLHLDPVEPIAKISQRRPPRLEAAAPGAVHHLELAHTAPATYEAIHLALTGLLGYTHTGKRTEAGRDIHTYRGDTEIKLSLYNPGTLVSGMPWPTESTPEERNLARRRTHDERTRALRAELPDNGQLIGSLIEIGKPVSFTAAHQDDPKPLLKKVLPTLGRHAQCLHPVTRKARPDAKKNGAKPFQGTKVRCDDVERAASAVRDILRSVGHLPQLPCPRDVKGPFELAAMHLARARGRLVPLLLRATTEGEVTAQLAPTTSHPYEPPMPLVDLPRALVAGRGRINTRDRGSLTNFLTHALALDSTADRLLVVRAQTLRNTDIWPWLQNDHIVPDELILPGIDCTAPGRTSARTPADLPGLRIARINDDSDEIPLAFGMNHLDEPETQSDDEMLPYEWGRYSGLIPWNDRTYLAVNPRSDTHQLAKSVSKYLGDDCDLIRHGANPSSLEIHVSFKQPCDSAADFAAYVNGLRRCHLHTGTPTRLPYLLHLARLMEEYID</sequence>
<evidence type="ECO:0000259" key="4">
    <source>
        <dbReference type="Pfam" id="PF18157"/>
    </source>
</evidence>
<feature type="domain" description="Prokaryotic pPIWI-RE MID" evidence="4">
    <location>
        <begin position="499"/>
        <end position="614"/>
    </location>
</feature>
<feature type="domain" description="pPIWI-RE module N-terminal" evidence="3">
    <location>
        <begin position="25"/>
        <end position="422"/>
    </location>
</feature>
<dbReference type="RefSeq" id="WP_329129085.1">
    <property type="nucleotide sequence ID" value="NZ_CP108473.1"/>
</dbReference>
<dbReference type="Pfam" id="PF13032">
    <property type="entry name" value="RNaseH_pPIWI_RE"/>
    <property type="match status" value="1"/>
</dbReference>
<name>A0ABZ1VTG5_9ACTN</name>